<organism evidence="1 2">
    <name type="scientific">Motilibacter deserti</name>
    <dbReference type="NCBI Taxonomy" id="2714956"/>
    <lineage>
        <taxon>Bacteria</taxon>
        <taxon>Bacillati</taxon>
        <taxon>Actinomycetota</taxon>
        <taxon>Actinomycetes</taxon>
        <taxon>Motilibacterales</taxon>
        <taxon>Motilibacteraceae</taxon>
        <taxon>Motilibacter</taxon>
    </lineage>
</organism>
<dbReference type="InterPro" id="IPR011335">
    <property type="entry name" value="Restrct_endonuc-II-like"/>
</dbReference>
<protein>
    <recommendedName>
        <fullName evidence="3">DUF559 domain-containing protein</fullName>
    </recommendedName>
</protein>
<proteinExistence type="predicted"/>
<comment type="caution">
    <text evidence="1">The sequence shown here is derived from an EMBL/GenBank/DDBJ whole genome shotgun (WGS) entry which is preliminary data.</text>
</comment>
<dbReference type="EMBL" id="JAANNP010000003">
    <property type="protein sequence ID" value="NHC13969.1"/>
    <property type="molecule type" value="Genomic_DNA"/>
</dbReference>
<sequence length="305" mass="33308">MPLLLDRPFSRRSALAAGLTPGELRGLVSARLVRRVLDGVYVGADVPDSFELRCAAVALALPAGAALCREGAAWLYGVDTRDPARRDDPPRLDIAVPRGTTIVRRRGIRCFVQDLSPVDLRLLDGVAVTSPLRTGIDLARWLPRPDALCALDALAHTGVLDLDEARAGIVRWAEHAFVVQAREVLVLADAGSESWGESRCRLRLHDAGFPAPELQICVRIGDRSFRLDMGWKARRKALEYDGEAHHSSADDRASDQERRALLRRAGWDVAVVTKEHVLGGGTGFEQVVAELLGMPPTRGPASDWR</sequence>
<dbReference type="Gene3D" id="3.40.960.10">
    <property type="entry name" value="VSR Endonuclease"/>
    <property type="match status" value="1"/>
</dbReference>
<dbReference type="Proteomes" id="UP000800981">
    <property type="component" value="Unassembled WGS sequence"/>
</dbReference>
<evidence type="ECO:0008006" key="3">
    <source>
        <dbReference type="Google" id="ProtNLM"/>
    </source>
</evidence>
<keyword evidence="2" id="KW-1185">Reference proteome</keyword>
<reference evidence="1 2" key="1">
    <citation type="submission" date="2020-03" db="EMBL/GenBank/DDBJ databases">
        <title>Two novel Motilibacter sp.</title>
        <authorList>
            <person name="Liu S."/>
        </authorList>
    </citation>
    <scope>NUCLEOTIDE SEQUENCE [LARGE SCALE GENOMIC DNA]</scope>
    <source>
        <strain evidence="1 2">E257</strain>
    </source>
</reference>
<dbReference type="RefSeq" id="WP_166280994.1">
    <property type="nucleotide sequence ID" value="NZ_JAANNP010000003.1"/>
</dbReference>
<evidence type="ECO:0000313" key="2">
    <source>
        <dbReference type="Proteomes" id="UP000800981"/>
    </source>
</evidence>
<evidence type="ECO:0000313" key="1">
    <source>
        <dbReference type="EMBL" id="NHC13969.1"/>
    </source>
</evidence>
<dbReference type="SUPFAM" id="SSF52980">
    <property type="entry name" value="Restriction endonuclease-like"/>
    <property type="match status" value="1"/>
</dbReference>
<name>A0ABX0GSV4_9ACTN</name>
<gene>
    <name evidence="1" type="ORF">G9H71_09270</name>
</gene>
<accession>A0ABX0GSV4</accession>